<organism evidence="3 4">
    <name type="scientific">Streptococcus ovuberis</name>
    <dbReference type="NCBI Taxonomy" id="1936207"/>
    <lineage>
        <taxon>Bacteria</taxon>
        <taxon>Bacillati</taxon>
        <taxon>Bacillota</taxon>
        <taxon>Bacilli</taxon>
        <taxon>Lactobacillales</taxon>
        <taxon>Streptococcaceae</taxon>
        <taxon>Streptococcus</taxon>
    </lineage>
</organism>
<protein>
    <submittedName>
        <fullName evidence="3">Uncharacterized protein</fullName>
    </submittedName>
</protein>
<keyword evidence="2" id="KW-0812">Transmembrane</keyword>
<sequence>MDVIVFILVIGIAYIIVSKWIKLEKRLKRAINRKAEELYTKHRQSKERRLEEMSQSDKRTKL</sequence>
<dbReference type="RefSeq" id="WP_168548734.1">
    <property type="nucleotide sequence ID" value="NZ_JAAXPR010000004.1"/>
</dbReference>
<evidence type="ECO:0000256" key="2">
    <source>
        <dbReference type="SAM" id="Phobius"/>
    </source>
</evidence>
<keyword evidence="4" id="KW-1185">Reference proteome</keyword>
<dbReference type="AlphaFoldDB" id="A0A7X6MX38"/>
<evidence type="ECO:0000313" key="3">
    <source>
        <dbReference type="EMBL" id="NKZ19980.1"/>
    </source>
</evidence>
<evidence type="ECO:0000256" key="1">
    <source>
        <dbReference type="SAM" id="MobiDB-lite"/>
    </source>
</evidence>
<name>A0A7X6MX38_9STRE</name>
<comment type="caution">
    <text evidence="3">The sequence shown here is derived from an EMBL/GenBank/DDBJ whole genome shotgun (WGS) entry which is preliminary data.</text>
</comment>
<feature type="compositionally biased region" description="Basic and acidic residues" evidence="1">
    <location>
        <begin position="47"/>
        <end position="62"/>
    </location>
</feature>
<proteinExistence type="predicted"/>
<keyword evidence="2" id="KW-0472">Membrane</keyword>
<accession>A0A7X6MX38</accession>
<dbReference type="Proteomes" id="UP000522720">
    <property type="component" value="Unassembled WGS sequence"/>
</dbReference>
<keyword evidence="2" id="KW-1133">Transmembrane helix</keyword>
<feature type="region of interest" description="Disordered" evidence="1">
    <location>
        <begin position="41"/>
        <end position="62"/>
    </location>
</feature>
<feature type="transmembrane region" description="Helical" evidence="2">
    <location>
        <begin position="6"/>
        <end position="23"/>
    </location>
</feature>
<evidence type="ECO:0000313" key="4">
    <source>
        <dbReference type="Proteomes" id="UP000522720"/>
    </source>
</evidence>
<reference evidence="3 4" key="1">
    <citation type="submission" date="2020-04" db="EMBL/GenBank/DDBJ databases">
        <title>MicrobeNet Type strains.</title>
        <authorList>
            <person name="Nicholson A.C."/>
        </authorList>
    </citation>
    <scope>NUCLEOTIDE SEQUENCE [LARGE SCALE GENOMIC DNA]</scope>
    <source>
        <strain evidence="3 4">CCUG 69612</strain>
    </source>
</reference>
<gene>
    <name evidence="3" type="ORF">HF992_03810</name>
</gene>
<dbReference type="EMBL" id="JAAXPR010000004">
    <property type="protein sequence ID" value="NKZ19980.1"/>
    <property type="molecule type" value="Genomic_DNA"/>
</dbReference>